<sequence>MDDIQQIIERPGRHSNQSRALSNSRIHFNDAFKVNIPINNITGVEDSLAQPSKATNFSTNISQEGGTHRLPKIAKKAKNNHLRINSLVGESTMNKLNSSNISHHSNSTRHAKTSVSPYRHNMSRMKMKKNRMNLSSYGKALAPIRVQDSGSPPPLNSSMDAGKADTGMVKIIETWINETLTDAEHMDIPGVLIKPEHKNPISRYGIDKLALTNAGIPADMVDRIFRGLFVYSTGFYEIMNKALCHTKGKYRVVTSLWKVYGILLEYCCASDYRMLINEISKQHIEDLQKVEEKYQDIISVGAADKKILTENIDTLQKYVTKLERDLQSEKSTRQKLEEEFNQNTKNHEEEVQLRLKFESKLNNMHSIHRDVETKYRRSLEEIQELTNDKEIYQKRAKKFQSDYLDTKRIKEEKEAEIEFKNEKIELLKKENKIMKEQIKNLEEKIVSLQKNVEFKLNIEYIQSEANKLDFSKYEPEKKENIYENKFNQLEERYAKTVEELQKYKRESLGYEEIIREKEERFARIKSSLDELQNNYRILDKQYSILKLDHERLTEVSTDQRAELDSTIEKLKITNKVRNENEIKLSESRDREKEIKNFLNEKEERLQKYLAEIQKLEKNVFTIRKEKETIESEKASEGKHFEIQKRQYIEKITNLNEIITSERESREKWVERFNKEQNSHNESKNENLKCRNQIKDLEVEIQNIHIKNESEERLKKQFEESNNSLHKKCSDIVAANENAEREVNTMKILLKNMEEAKLSDLKKYKNDLFKIETLKENMRMEVEDMHSRSAEVYRIYRELLEKYEKLMKENQDNKQEIQKSIDAHKEIEKEKDTILQDLECTQCILDEYSELYDMVKKQEVDSEKQKLEMNKHIRKLERDSKKKDLRLKEMNDLKEKLRINEHKLEEFKDLNNKIFSDIGCQTTFEKKQQDDAHVQTDMNLTKLANLEKRLLKAKIDASKFQKIIKNRTMIEKSSTKSPGRSNISPERSQMEESAFDNKEDFGENNEEIELEKGVTDYEGSPKKAERTERTQDNQSLTQKIETPKSSVKKQEVPITSNFAKEMPQKKKSQEKKLTREEEFIKKKRLVKKQNRAPNAYESLDQYQKRYTKEVVDRSVSTPNKMQAEPIEETKKEGNNSLDNNAKEEIKESLKSLEDQTRNLKDKRKENSQPRQTIELNLDKGMKEILENTESNVIKDGGNYSNSNLPDYHEDSTIKERDFENKSNRLIESGSVGAMDHEITRYNHRRVMSREGSPDDIGQILRNNYPIHRREIQREGSSSQSRFYQGKGNIQIKGKSTIKNLIRVAATRK</sequence>
<evidence type="ECO:0000256" key="1">
    <source>
        <dbReference type="SAM" id="Coils"/>
    </source>
</evidence>
<name>A0AAD1UBC9_EUPCR</name>
<dbReference type="Proteomes" id="UP001295684">
    <property type="component" value="Unassembled WGS sequence"/>
</dbReference>
<feature type="coiled-coil region" evidence="1">
    <location>
        <begin position="679"/>
        <end position="829"/>
    </location>
</feature>
<dbReference type="PROSITE" id="PS50010">
    <property type="entry name" value="DH_2"/>
    <property type="match status" value="1"/>
</dbReference>
<reference evidence="4" key="1">
    <citation type="submission" date="2023-07" db="EMBL/GenBank/DDBJ databases">
        <authorList>
            <consortium name="AG Swart"/>
            <person name="Singh M."/>
            <person name="Singh A."/>
            <person name="Seah K."/>
            <person name="Emmerich C."/>
        </authorList>
    </citation>
    <scope>NUCLEOTIDE SEQUENCE</scope>
    <source>
        <strain evidence="4">DP1</strain>
    </source>
</reference>
<feature type="coiled-coil region" evidence="1">
    <location>
        <begin position="305"/>
        <end position="548"/>
    </location>
</feature>
<feature type="domain" description="DH" evidence="3">
    <location>
        <begin position="303"/>
        <end position="580"/>
    </location>
</feature>
<comment type="caution">
    <text evidence="4">The sequence shown here is derived from an EMBL/GenBank/DDBJ whole genome shotgun (WGS) entry which is preliminary data.</text>
</comment>
<evidence type="ECO:0000256" key="2">
    <source>
        <dbReference type="SAM" id="MobiDB-lite"/>
    </source>
</evidence>
<proteinExistence type="predicted"/>
<feature type="coiled-coil region" evidence="1">
    <location>
        <begin position="591"/>
        <end position="632"/>
    </location>
</feature>
<dbReference type="SUPFAM" id="SSF57997">
    <property type="entry name" value="Tropomyosin"/>
    <property type="match status" value="1"/>
</dbReference>
<dbReference type="InterPro" id="IPR000219">
    <property type="entry name" value="DH_dom"/>
</dbReference>
<feature type="coiled-coil region" evidence="1">
    <location>
        <begin position="872"/>
        <end position="909"/>
    </location>
</feature>
<feature type="compositionally biased region" description="Basic and acidic residues" evidence="2">
    <location>
        <begin position="1009"/>
        <end position="1030"/>
    </location>
</feature>
<accession>A0AAD1UBC9</accession>
<evidence type="ECO:0000313" key="5">
    <source>
        <dbReference type="Proteomes" id="UP001295684"/>
    </source>
</evidence>
<dbReference type="GO" id="GO:0005085">
    <property type="term" value="F:guanyl-nucleotide exchange factor activity"/>
    <property type="evidence" value="ECO:0007669"/>
    <property type="project" value="InterPro"/>
</dbReference>
<keyword evidence="5" id="KW-1185">Reference proteome</keyword>
<evidence type="ECO:0000259" key="3">
    <source>
        <dbReference type="PROSITE" id="PS50010"/>
    </source>
</evidence>
<feature type="compositionally biased region" description="Polar residues" evidence="2">
    <location>
        <begin position="1031"/>
        <end position="1044"/>
    </location>
</feature>
<protein>
    <recommendedName>
        <fullName evidence="3">DH domain-containing protein</fullName>
    </recommendedName>
</protein>
<feature type="region of interest" description="Disordered" evidence="2">
    <location>
        <begin position="968"/>
        <end position="1049"/>
    </location>
</feature>
<organism evidence="4 5">
    <name type="scientific">Euplotes crassus</name>
    <dbReference type="NCBI Taxonomy" id="5936"/>
    <lineage>
        <taxon>Eukaryota</taxon>
        <taxon>Sar</taxon>
        <taxon>Alveolata</taxon>
        <taxon>Ciliophora</taxon>
        <taxon>Intramacronucleata</taxon>
        <taxon>Spirotrichea</taxon>
        <taxon>Hypotrichia</taxon>
        <taxon>Euplotida</taxon>
        <taxon>Euplotidae</taxon>
        <taxon>Moneuplotes</taxon>
    </lineage>
</organism>
<feature type="region of interest" description="Disordered" evidence="2">
    <location>
        <begin position="1108"/>
        <end position="1139"/>
    </location>
</feature>
<evidence type="ECO:0000313" key="4">
    <source>
        <dbReference type="EMBL" id="CAI2365626.1"/>
    </source>
</evidence>
<keyword evidence="1" id="KW-0175">Coiled coil</keyword>
<feature type="compositionally biased region" description="Polar residues" evidence="2">
    <location>
        <begin position="974"/>
        <end position="986"/>
    </location>
</feature>
<dbReference type="EMBL" id="CAMPGE010006742">
    <property type="protein sequence ID" value="CAI2365626.1"/>
    <property type="molecule type" value="Genomic_DNA"/>
</dbReference>
<gene>
    <name evidence="4" type="ORF">ECRASSUSDP1_LOCUS6937</name>
</gene>